<feature type="compositionally biased region" description="Basic and acidic residues" evidence="1">
    <location>
        <begin position="31"/>
        <end position="43"/>
    </location>
</feature>
<name>A0A8X6HR41_TRICU</name>
<proteinExistence type="predicted"/>
<protein>
    <submittedName>
        <fullName evidence="2">Uncharacterized protein</fullName>
    </submittedName>
</protein>
<feature type="region of interest" description="Disordered" evidence="1">
    <location>
        <begin position="1"/>
        <end position="48"/>
    </location>
</feature>
<dbReference type="OrthoDB" id="10068277at2759"/>
<feature type="compositionally biased region" description="Polar residues" evidence="1">
    <location>
        <begin position="1"/>
        <end position="17"/>
    </location>
</feature>
<dbReference type="EMBL" id="BMAO01022092">
    <property type="protein sequence ID" value="GFQ79577.1"/>
    <property type="molecule type" value="Genomic_DNA"/>
</dbReference>
<comment type="caution">
    <text evidence="2">The sequence shown here is derived from an EMBL/GenBank/DDBJ whole genome shotgun (WGS) entry which is preliminary data.</text>
</comment>
<dbReference type="Proteomes" id="UP000887116">
    <property type="component" value="Unassembled WGS sequence"/>
</dbReference>
<gene>
    <name evidence="2" type="primary">AVEN_149571_1</name>
    <name evidence="2" type="ORF">TNCT_236451</name>
</gene>
<organism evidence="2 3">
    <name type="scientific">Trichonephila clavata</name>
    <name type="common">Joro spider</name>
    <name type="synonym">Nephila clavata</name>
    <dbReference type="NCBI Taxonomy" id="2740835"/>
    <lineage>
        <taxon>Eukaryota</taxon>
        <taxon>Metazoa</taxon>
        <taxon>Ecdysozoa</taxon>
        <taxon>Arthropoda</taxon>
        <taxon>Chelicerata</taxon>
        <taxon>Arachnida</taxon>
        <taxon>Araneae</taxon>
        <taxon>Araneomorphae</taxon>
        <taxon>Entelegynae</taxon>
        <taxon>Araneoidea</taxon>
        <taxon>Nephilidae</taxon>
        <taxon>Trichonephila</taxon>
    </lineage>
</organism>
<reference evidence="2" key="1">
    <citation type="submission" date="2020-07" db="EMBL/GenBank/DDBJ databases">
        <title>Multicomponent nature underlies the extraordinary mechanical properties of spider dragline silk.</title>
        <authorList>
            <person name="Kono N."/>
            <person name="Nakamura H."/>
            <person name="Mori M."/>
            <person name="Yoshida Y."/>
            <person name="Ohtoshi R."/>
            <person name="Malay A.D."/>
            <person name="Moran D.A.P."/>
            <person name="Tomita M."/>
            <person name="Numata K."/>
            <person name="Arakawa K."/>
        </authorList>
    </citation>
    <scope>NUCLEOTIDE SEQUENCE</scope>
</reference>
<evidence type="ECO:0000256" key="1">
    <source>
        <dbReference type="SAM" id="MobiDB-lite"/>
    </source>
</evidence>
<dbReference type="AlphaFoldDB" id="A0A8X6HR41"/>
<evidence type="ECO:0000313" key="3">
    <source>
        <dbReference type="Proteomes" id="UP000887116"/>
    </source>
</evidence>
<sequence length="151" mass="17480">METVDTKQANYQNQSTDTGEDKINTITSLSPKEHVKTRPKEETSAETIEEEIRSIAPVKYKNIAKEILNFIQQNQGEIYWTPDKELIVGGKIIRNTNVVNLITHLVRDRKTKPFGFESFNEVLKKNFPPDFKNKYLKTKTLYAKPLSSIEY</sequence>
<keyword evidence="3" id="KW-1185">Reference proteome</keyword>
<accession>A0A8X6HR41</accession>
<evidence type="ECO:0000313" key="2">
    <source>
        <dbReference type="EMBL" id="GFQ79577.1"/>
    </source>
</evidence>